<organism evidence="4 5">
    <name type="scientific">Zavarzinia compransoris</name>
    <dbReference type="NCBI Taxonomy" id="1264899"/>
    <lineage>
        <taxon>Bacteria</taxon>
        <taxon>Pseudomonadati</taxon>
        <taxon>Pseudomonadota</taxon>
        <taxon>Alphaproteobacteria</taxon>
        <taxon>Rhodospirillales</taxon>
        <taxon>Zavarziniaceae</taxon>
        <taxon>Zavarzinia</taxon>
    </lineage>
</organism>
<dbReference type="GO" id="GO:0018845">
    <property type="term" value="F:2-hydroxychromene-2-carboxylate isomerase activity"/>
    <property type="evidence" value="ECO:0007669"/>
    <property type="project" value="UniProtKB-UniRule"/>
</dbReference>
<dbReference type="PIRSF" id="PIRSF006386">
    <property type="entry name" value="HCCAis_GSTk"/>
    <property type="match status" value="1"/>
</dbReference>
<dbReference type="GO" id="GO:0004364">
    <property type="term" value="F:glutathione transferase activity"/>
    <property type="evidence" value="ECO:0007669"/>
    <property type="project" value="TreeGrafter"/>
</dbReference>
<dbReference type="OrthoDB" id="5244108at2"/>
<dbReference type="EC" id="5.99.1.4" evidence="1"/>
<dbReference type="CDD" id="cd03022">
    <property type="entry name" value="DsbA_HCCA_Iso"/>
    <property type="match status" value="1"/>
</dbReference>
<comment type="caution">
    <text evidence="4">The sequence shown here is derived from an EMBL/GenBank/DDBJ whole genome shotgun (WGS) entry which is preliminary data.</text>
</comment>
<keyword evidence="1 4" id="KW-0413">Isomerase</keyword>
<dbReference type="EMBL" id="QGLF01000001">
    <property type="protein sequence ID" value="PWR23194.1"/>
    <property type="molecule type" value="Genomic_DNA"/>
</dbReference>
<comment type="similarity">
    <text evidence="1">Belongs to the GST superfamily. NadH family.</text>
</comment>
<comment type="catalytic activity">
    <reaction evidence="1">
        <text>2-hydroxychromene-2-carboxylate = (3E)-4-(2-hydroxyphenyl)-2-oxobut-3-enoate</text>
        <dbReference type="Rhea" id="RHEA:27401"/>
        <dbReference type="ChEBI" id="CHEBI:59350"/>
        <dbReference type="ChEBI" id="CHEBI:59353"/>
        <dbReference type="EC" id="5.99.1.4"/>
    </reaction>
</comment>
<name>A0A317EA82_9PROT</name>
<evidence type="ECO:0000256" key="1">
    <source>
        <dbReference type="PIRNR" id="PIRNR006386"/>
    </source>
</evidence>
<proteinExistence type="inferred from homology"/>
<feature type="domain" description="DSBA-like thioredoxin" evidence="3">
    <location>
        <begin position="2"/>
        <end position="191"/>
    </location>
</feature>
<evidence type="ECO:0000256" key="2">
    <source>
        <dbReference type="PIRSR" id="PIRSR006386-1"/>
    </source>
</evidence>
<dbReference type="GO" id="GO:0004602">
    <property type="term" value="F:glutathione peroxidase activity"/>
    <property type="evidence" value="ECO:0007669"/>
    <property type="project" value="TreeGrafter"/>
</dbReference>
<dbReference type="SUPFAM" id="SSF52833">
    <property type="entry name" value="Thioredoxin-like"/>
    <property type="match status" value="1"/>
</dbReference>
<dbReference type="PANTHER" id="PTHR42943:SF2">
    <property type="entry name" value="GLUTATHIONE S-TRANSFERASE KAPPA 1"/>
    <property type="match status" value="1"/>
</dbReference>
<sequence length="197" mass="21566">MIEFWFDFSSAYAFFAAAEIDDLAARTGRGLLWRPYMLGTAFKATGARGLSATPLKGDYARRDWARLARLKGLEFRLPPGHPKVALAATRAFYWIEDQAPDLAPAFARLVFRRYYTEGLDTSDLAAVAPLGAGLGLDPGALAAGAALPAIKERAKAISEEAVARGIFGSPFFIADGEPFWGHDRLPMVEDWLRRGGW</sequence>
<dbReference type="Proteomes" id="UP000246077">
    <property type="component" value="Unassembled WGS sequence"/>
</dbReference>
<dbReference type="AlphaFoldDB" id="A0A317EA82"/>
<dbReference type="InterPro" id="IPR036249">
    <property type="entry name" value="Thioredoxin-like_sf"/>
</dbReference>
<keyword evidence="5" id="KW-1185">Reference proteome</keyword>
<dbReference type="GO" id="GO:0006749">
    <property type="term" value="P:glutathione metabolic process"/>
    <property type="evidence" value="ECO:0007669"/>
    <property type="project" value="TreeGrafter"/>
</dbReference>
<dbReference type="GO" id="GO:1901170">
    <property type="term" value="P:naphthalene catabolic process"/>
    <property type="evidence" value="ECO:0007669"/>
    <property type="project" value="InterPro"/>
</dbReference>
<reference evidence="5" key="1">
    <citation type="submission" date="2018-05" db="EMBL/GenBank/DDBJ databases">
        <title>Zavarzinia sp. HR-AS.</title>
        <authorList>
            <person name="Lee Y."/>
            <person name="Jeon C.O."/>
        </authorList>
    </citation>
    <scope>NUCLEOTIDE SEQUENCE [LARGE SCALE GENOMIC DNA]</scope>
    <source>
        <strain evidence="5">DSM 1231</strain>
    </source>
</reference>
<dbReference type="RefSeq" id="WP_109919228.1">
    <property type="nucleotide sequence ID" value="NZ_QGLF01000001.1"/>
</dbReference>
<dbReference type="Pfam" id="PF01323">
    <property type="entry name" value="DSBA"/>
    <property type="match status" value="1"/>
</dbReference>
<dbReference type="InterPro" id="IPR044087">
    <property type="entry name" value="NahD-like"/>
</dbReference>
<evidence type="ECO:0000313" key="5">
    <source>
        <dbReference type="Proteomes" id="UP000246077"/>
    </source>
</evidence>
<dbReference type="InterPro" id="IPR051924">
    <property type="entry name" value="GST_Kappa/NadH"/>
</dbReference>
<evidence type="ECO:0000259" key="3">
    <source>
        <dbReference type="Pfam" id="PF01323"/>
    </source>
</evidence>
<gene>
    <name evidence="4" type="ORF">DKG75_01075</name>
</gene>
<dbReference type="Gene3D" id="3.40.30.10">
    <property type="entry name" value="Glutaredoxin"/>
    <property type="match status" value="1"/>
</dbReference>
<dbReference type="InterPro" id="IPR001853">
    <property type="entry name" value="DSBA-like_thioredoxin_dom"/>
</dbReference>
<evidence type="ECO:0000313" key="4">
    <source>
        <dbReference type="EMBL" id="PWR23194.1"/>
    </source>
</evidence>
<dbReference type="PANTHER" id="PTHR42943">
    <property type="entry name" value="GLUTATHIONE S-TRANSFERASE KAPPA"/>
    <property type="match status" value="1"/>
</dbReference>
<accession>A0A317EA82</accession>
<protein>
    <recommendedName>
        <fullName evidence="1">2-hydroxychromene-2-carboxylate isomerase</fullName>
        <ecNumber evidence="1">5.99.1.4</ecNumber>
    </recommendedName>
</protein>
<dbReference type="InterPro" id="IPR014440">
    <property type="entry name" value="HCCAis_GSTk"/>
</dbReference>
<feature type="active site" description="Nucleophile" evidence="2">
    <location>
        <position position="10"/>
    </location>
</feature>